<reference evidence="3 5" key="2">
    <citation type="submission" date="2020-02" db="EMBL/GenBank/DDBJ databases">
        <title>The WGS of Modestobacter muralis DSM 100205.</title>
        <authorList>
            <person name="Jiang Z."/>
        </authorList>
    </citation>
    <scope>NUCLEOTIDE SEQUENCE [LARGE SCALE GENOMIC DNA]</scope>
    <source>
        <strain evidence="3 5">DSM 100205</strain>
    </source>
</reference>
<evidence type="ECO:0000313" key="5">
    <source>
        <dbReference type="Proteomes" id="UP000471152"/>
    </source>
</evidence>
<dbReference type="RefSeq" id="WP_163613161.1">
    <property type="nucleotide sequence ID" value="NZ_JAAGWB010000068.1"/>
</dbReference>
<dbReference type="InterPro" id="IPR001633">
    <property type="entry name" value="EAL_dom"/>
</dbReference>
<protein>
    <submittedName>
        <fullName evidence="2">GAF domain-containing protein</fullName>
    </submittedName>
</protein>
<dbReference type="Gene3D" id="3.30.450.40">
    <property type="match status" value="1"/>
</dbReference>
<organism evidence="2 4">
    <name type="scientific">Modestobacter muralis</name>
    <dbReference type="NCBI Taxonomy" id="1608614"/>
    <lineage>
        <taxon>Bacteria</taxon>
        <taxon>Bacillati</taxon>
        <taxon>Actinomycetota</taxon>
        <taxon>Actinomycetes</taxon>
        <taxon>Geodermatophilales</taxon>
        <taxon>Geodermatophilaceae</taxon>
        <taxon>Modestobacter</taxon>
    </lineage>
</organism>
<dbReference type="InterPro" id="IPR003018">
    <property type="entry name" value="GAF"/>
</dbReference>
<dbReference type="EMBL" id="JAAGWB010000068">
    <property type="protein sequence ID" value="NEN53363.1"/>
    <property type="molecule type" value="Genomic_DNA"/>
</dbReference>
<dbReference type="Gene3D" id="3.20.20.450">
    <property type="entry name" value="EAL domain"/>
    <property type="match status" value="1"/>
</dbReference>
<sequence>MTMLLPAPSSGPPPPSLLAGMDPAWVSWVLDTARQRLGVNIAWLSEFTGTQQHIHAATGDLASMNVRPGMTASLEGSFCVRVLTGQLPPVVTDATRDPRTRDLPVAGDLNIGSYVGVPIRTRAGEPVGMLCVLSPHQNPHLTEASARHLEFLAQLISDHIGGAEPGRPDRHARRAHVLNVLDAQQVNVVFQPVVHLDTGDAVAYEALARFPAADGDTPRDAVR</sequence>
<dbReference type="SUPFAM" id="SSF141868">
    <property type="entry name" value="EAL domain-like"/>
    <property type="match status" value="1"/>
</dbReference>
<evidence type="ECO:0000259" key="1">
    <source>
        <dbReference type="PROSITE" id="PS50883"/>
    </source>
</evidence>
<dbReference type="AlphaFoldDB" id="A0A6P0F003"/>
<gene>
    <name evidence="3" type="ORF">G3R41_20875</name>
    <name evidence="2" type="ORF">GCU67_20160</name>
</gene>
<dbReference type="Pfam" id="PF13185">
    <property type="entry name" value="GAF_2"/>
    <property type="match status" value="1"/>
</dbReference>
<proteinExistence type="predicted"/>
<dbReference type="Proteomes" id="UP000471152">
    <property type="component" value="Unassembled WGS sequence"/>
</dbReference>
<evidence type="ECO:0000313" key="4">
    <source>
        <dbReference type="Proteomes" id="UP000468828"/>
    </source>
</evidence>
<dbReference type="InterPro" id="IPR029016">
    <property type="entry name" value="GAF-like_dom_sf"/>
</dbReference>
<reference evidence="2 4" key="1">
    <citation type="submission" date="2020-01" db="EMBL/GenBank/DDBJ databases">
        <title>the WGS Modestobacter muralis CPCC 204518.</title>
        <authorList>
            <person name="Jiang Z."/>
        </authorList>
    </citation>
    <scope>NUCLEOTIDE SEQUENCE [LARGE SCALE GENOMIC DNA]</scope>
    <source>
        <strain evidence="2 4">DSM 100205</strain>
    </source>
</reference>
<feature type="domain" description="EAL" evidence="1">
    <location>
        <begin position="170"/>
        <end position="223"/>
    </location>
</feature>
<name>A0A6P0F003_9ACTN</name>
<evidence type="ECO:0000313" key="2">
    <source>
        <dbReference type="EMBL" id="NEK96463.1"/>
    </source>
</evidence>
<dbReference type="SUPFAM" id="SSF55781">
    <property type="entry name" value="GAF domain-like"/>
    <property type="match status" value="1"/>
</dbReference>
<dbReference type="PROSITE" id="PS50883">
    <property type="entry name" value="EAL"/>
    <property type="match status" value="1"/>
</dbReference>
<dbReference type="Proteomes" id="UP000468828">
    <property type="component" value="Unassembled WGS sequence"/>
</dbReference>
<dbReference type="EMBL" id="JAAGWH010000065">
    <property type="protein sequence ID" value="NEK96463.1"/>
    <property type="molecule type" value="Genomic_DNA"/>
</dbReference>
<accession>A0A6P0F003</accession>
<comment type="caution">
    <text evidence="2">The sequence shown here is derived from an EMBL/GenBank/DDBJ whole genome shotgun (WGS) entry which is preliminary data.</text>
</comment>
<dbReference type="PANTHER" id="PTHR43102:SF2">
    <property type="entry name" value="GAF DOMAIN-CONTAINING PROTEIN"/>
    <property type="match status" value="1"/>
</dbReference>
<keyword evidence="4" id="KW-1185">Reference proteome</keyword>
<evidence type="ECO:0000313" key="3">
    <source>
        <dbReference type="EMBL" id="NEN53363.1"/>
    </source>
</evidence>
<dbReference type="PANTHER" id="PTHR43102">
    <property type="entry name" value="SLR1143 PROTEIN"/>
    <property type="match status" value="1"/>
</dbReference>
<dbReference type="InterPro" id="IPR035919">
    <property type="entry name" value="EAL_sf"/>
</dbReference>